<dbReference type="GO" id="GO:0005886">
    <property type="term" value="C:plasma membrane"/>
    <property type="evidence" value="ECO:0007669"/>
    <property type="project" value="UniProtKB-SubCell"/>
</dbReference>
<keyword evidence="8 10" id="KW-0472">Membrane</keyword>
<dbReference type="EMBL" id="CP015515">
    <property type="protein sequence ID" value="AND16609.1"/>
    <property type="molecule type" value="Genomic_DNA"/>
</dbReference>
<keyword evidence="9" id="KW-0739">Sodium transport</keyword>
<feature type="transmembrane region" description="Helical" evidence="10">
    <location>
        <begin position="312"/>
        <end position="336"/>
    </location>
</feature>
<comment type="subcellular location">
    <subcellularLocation>
        <location evidence="1">Cell membrane</location>
        <topology evidence="1">Multi-pass membrane protein</topology>
    </subcellularLocation>
</comment>
<accession>A0A160KT26</accession>
<dbReference type="AlphaFoldDB" id="A0A160KT26"/>
<dbReference type="GO" id="GO:0015385">
    <property type="term" value="F:sodium:proton antiporter activity"/>
    <property type="evidence" value="ECO:0007669"/>
    <property type="project" value="InterPro"/>
</dbReference>
<feature type="transmembrane region" description="Helical" evidence="10">
    <location>
        <begin position="428"/>
        <end position="451"/>
    </location>
</feature>
<keyword evidence="6" id="KW-0915">Sodium</keyword>
<gene>
    <name evidence="12" type="ORF">A6122_1472</name>
</gene>
<evidence type="ECO:0000313" key="12">
    <source>
        <dbReference type="EMBL" id="AND16609.1"/>
    </source>
</evidence>
<dbReference type="PANTHER" id="PTHR10110:SF86">
    <property type="entry name" value="SODIUM_HYDROGEN EXCHANGER 7"/>
    <property type="match status" value="1"/>
</dbReference>
<evidence type="ECO:0000256" key="3">
    <source>
        <dbReference type="ARBA" id="ARBA00022475"/>
    </source>
</evidence>
<feature type="transmembrane region" description="Helical" evidence="10">
    <location>
        <begin position="54"/>
        <end position="71"/>
    </location>
</feature>
<evidence type="ECO:0000256" key="4">
    <source>
        <dbReference type="ARBA" id="ARBA00022692"/>
    </source>
</evidence>
<dbReference type="Pfam" id="PF00999">
    <property type="entry name" value="Na_H_Exchanger"/>
    <property type="match status" value="1"/>
</dbReference>
<dbReference type="KEGG" id="rtn:A6122_1472"/>
<dbReference type="PANTHER" id="PTHR10110">
    <property type="entry name" value="SODIUM/HYDROGEN EXCHANGER"/>
    <property type="match status" value="1"/>
</dbReference>
<dbReference type="RefSeq" id="WP_068253408.1">
    <property type="nucleotide sequence ID" value="NZ_CP015515.1"/>
</dbReference>
<evidence type="ECO:0000256" key="5">
    <source>
        <dbReference type="ARBA" id="ARBA00022989"/>
    </source>
</evidence>
<keyword evidence="3" id="KW-1003">Cell membrane</keyword>
<feature type="transmembrane region" description="Helical" evidence="10">
    <location>
        <begin position="279"/>
        <end position="300"/>
    </location>
</feature>
<dbReference type="GO" id="GO:0015386">
    <property type="term" value="F:potassium:proton antiporter activity"/>
    <property type="evidence" value="ECO:0007669"/>
    <property type="project" value="TreeGrafter"/>
</dbReference>
<evidence type="ECO:0000256" key="9">
    <source>
        <dbReference type="ARBA" id="ARBA00023201"/>
    </source>
</evidence>
<feature type="transmembrane region" description="Helical" evidence="10">
    <location>
        <begin position="159"/>
        <end position="177"/>
    </location>
</feature>
<feature type="transmembrane region" description="Helical" evidence="10">
    <location>
        <begin position="83"/>
        <end position="105"/>
    </location>
</feature>
<dbReference type="PATRIC" id="fig|33888.3.peg.1616"/>
<dbReference type="GO" id="GO:0098719">
    <property type="term" value="P:sodium ion import across plasma membrane"/>
    <property type="evidence" value="ECO:0007669"/>
    <property type="project" value="TreeGrafter"/>
</dbReference>
<keyword evidence="5 10" id="KW-1133">Transmembrane helix</keyword>
<keyword evidence="4 10" id="KW-0812">Transmembrane</keyword>
<dbReference type="InterPro" id="IPR006153">
    <property type="entry name" value="Cation/H_exchanger_TM"/>
</dbReference>
<evidence type="ECO:0000313" key="13">
    <source>
        <dbReference type="Proteomes" id="UP000077071"/>
    </source>
</evidence>
<evidence type="ECO:0000256" key="10">
    <source>
        <dbReference type="SAM" id="Phobius"/>
    </source>
</evidence>
<evidence type="ECO:0000256" key="6">
    <source>
        <dbReference type="ARBA" id="ARBA00023053"/>
    </source>
</evidence>
<reference evidence="12 13" key="1">
    <citation type="submission" date="2016-05" db="EMBL/GenBank/DDBJ databases">
        <title>Complete genome sequence of Rathayibacter tritici NCPPB 1953.</title>
        <authorList>
            <person name="Park J."/>
            <person name="Lee H.-H."/>
            <person name="Lee S.-W."/>
            <person name="Seo Y.-S."/>
        </authorList>
    </citation>
    <scope>NUCLEOTIDE SEQUENCE [LARGE SCALE GENOMIC DNA]</scope>
    <source>
        <strain evidence="12 13">NCPPB 1953</strain>
    </source>
</reference>
<dbReference type="OrthoDB" id="57886at2"/>
<sequence>MDDALLGIVGIITVVTVARFSSRLGIAAPLLLVVIGIGASYLPGVPAIEVEPELILAGVLPPLLYSAAIQVPLTDFRRNLRSIFGLSVLLVVVTALVVGGFLYLVFPDLSLPAAIALGAVVSPTDAVAATSIGKKLGLPPRLVTVLEGESLVNDASALVLLRAATAAAAVVGASVTADAIDVGEVSVLFVYSVLMAIALGVAIGVITVFVRSTLRDPVLDTAVSFAVPFLAYIPAEEMGASGVLAVVVTGIYTGHNSARFLSPQSRISERVNWRTAQFLLENGVFLLMGAEIKAIISGVVDPGEFGVGTAVLLGLATVVILIALRTLFVLPLLLWLRSSGRRAERINRRLAVGVMRLRNSATSDERFRRRQVRAERLYQRRETDLAATTSEAFGWRGGVVLSWSGMRGVVTLAAAQSLPGETPYRSQLILIAFTVAVVTLLLQGATLPALIRLTGIQGSDGEADRRELATLLDEVAATGIQALPEAVAELPDGEAGERVVERVRRDTLTRSQVAWEQVGRAEDAPPGPHAQYLRLRRAVLLAEREALLEARGRGVYSSRTLRRAQLMLDAEETRLEMDDSSH</sequence>
<evidence type="ECO:0000256" key="1">
    <source>
        <dbReference type="ARBA" id="ARBA00004651"/>
    </source>
</evidence>
<protein>
    <recommendedName>
        <fullName evidence="11">Cation/H+ exchanger transmembrane domain-containing protein</fullName>
    </recommendedName>
</protein>
<keyword evidence="13" id="KW-1185">Reference proteome</keyword>
<dbReference type="GO" id="GO:0051453">
    <property type="term" value="P:regulation of intracellular pH"/>
    <property type="evidence" value="ECO:0007669"/>
    <property type="project" value="TreeGrafter"/>
</dbReference>
<keyword evidence="7" id="KW-0406">Ion transport</keyword>
<evidence type="ECO:0000259" key="11">
    <source>
        <dbReference type="Pfam" id="PF00999"/>
    </source>
</evidence>
<dbReference type="STRING" id="33888.A6122_1472"/>
<dbReference type="Proteomes" id="UP000077071">
    <property type="component" value="Chromosome"/>
</dbReference>
<feature type="transmembrane region" description="Helical" evidence="10">
    <location>
        <begin position="24"/>
        <end position="42"/>
    </location>
</feature>
<evidence type="ECO:0000256" key="7">
    <source>
        <dbReference type="ARBA" id="ARBA00023065"/>
    </source>
</evidence>
<keyword evidence="2" id="KW-0813">Transport</keyword>
<feature type="transmembrane region" description="Helical" evidence="10">
    <location>
        <begin position="189"/>
        <end position="210"/>
    </location>
</feature>
<dbReference type="Gene3D" id="6.10.140.1330">
    <property type="match status" value="1"/>
</dbReference>
<proteinExistence type="predicted"/>
<organism evidence="12 13">
    <name type="scientific">Rathayibacter tritici</name>
    <dbReference type="NCBI Taxonomy" id="33888"/>
    <lineage>
        <taxon>Bacteria</taxon>
        <taxon>Bacillati</taxon>
        <taxon>Actinomycetota</taxon>
        <taxon>Actinomycetes</taxon>
        <taxon>Micrococcales</taxon>
        <taxon>Microbacteriaceae</taxon>
        <taxon>Rathayibacter</taxon>
    </lineage>
</organism>
<name>A0A160KT26_9MICO</name>
<evidence type="ECO:0000256" key="2">
    <source>
        <dbReference type="ARBA" id="ARBA00022448"/>
    </source>
</evidence>
<feature type="domain" description="Cation/H+ exchanger transmembrane" evidence="11">
    <location>
        <begin position="13"/>
        <end position="451"/>
    </location>
</feature>
<evidence type="ECO:0000256" key="8">
    <source>
        <dbReference type="ARBA" id="ARBA00023136"/>
    </source>
</evidence>
<dbReference type="InterPro" id="IPR018422">
    <property type="entry name" value="Cation/H_exchanger_CPA1"/>
</dbReference>
<feature type="transmembrane region" description="Helical" evidence="10">
    <location>
        <begin position="239"/>
        <end position="258"/>
    </location>
</feature>